<dbReference type="Proteomes" id="UP000178656">
    <property type="component" value="Unassembled WGS sequence"/>
</dbReference>
<proteinExistence type="predicted"/>
<evidence type="ECO:0008006" key="3">
    <source>
        <dbReference type="Google" id="ProtNLM"/>
    </source>
</evidence>
<accession>A0A1F5TH76</accession>
<dbReference type="NCBIfam" id="TIGR04256">
    <property type="entry name" value="GxxExxY"/>
    <property type="match status" value="1"/>
</dbReference>
<sequence>MPTFYYEELSEKVIGLMYDVYNAKGWGYREKYYEDLLEDSFIENKIKYVRQLTIKITEKNGKIRRRKIDFLIEDKMIIELKVGKTLTNENFTQTLEYLKVMDLRLGLLLLVTPNRKVIPRRVVNEK</sequence>
<dbReference type="AlphaFoldDB" id="A0A1F5TH76"/>
<dbReference type="InterPro" id="IPR026350">
    <property type="entry name" value="GxxExxY"/>
</dbReference>
<comment type="caution">
    <text evidence="1">The sequence shown here is derived from an EMBL/GenBank/DDBJ whole genome shotgun (WGS) entry which is preliminary data.</text>
</comment>
<dbReference type="Pfam" id="PF13366">
    <property type="entry name" value="PDDEXK_3"/>
    <property type="match status" value="1"/>
</dbReference>
<gene>
    <name evidence="1" type="ORF">A2482_04005</name>
</gene>
<organism evidence="1 2">
    <name type="scientific">Candidatus Falkowbacteria bacterium RIFOXYC2_FULL_48_21</name>
    <dbReference type="NCBI Taxonomy" id="1798005"/>
    <lineage>
        <taxon>Bacteria</taxon>
        <taxon>Candidatus Falkowiibacteriota</taxon>
    </lineage>
</organism>
<name>A0A1F5TH76_9BACT</name>
<reference evidence="1 2" key="1">
    <citation type="journal article" date="2016" name="Nat. Commun.">
        <title>Thousands of microbial genomes shed light on interconnected biogeochemical processes in an aquifer system.</title>
        <authorList>
            <person name="Anantharaman K."/>
            <person name="Brown C.T."/>
            <person name="Hug L.A."/>
            <person name="Sharon I."/>
            <person name="Castelle C.J."/>
            <person name="Probst A.J."/>
            <person name="Thomas B.C."/>
            <person name="Singh A."/>
            <person name="Wilkins M.J."/>
            <person name="Karaoz U."/>
            <person name="Brodie E.L."/>
            <person name="Williams K.H."/>
            <person name="Hubbard S.S."/>
            <person name="Banfield J.F."/>
        </authorList>
    </citation>
    <scope>NUCLEOTIDE SEQUENCE [LARGE SCALE GENOMIC DNA]</scope>
</reference>
<protein>
    <recommendedName>
        <fullName evidence="3">GxxExxY protein</fullName>
    </recommendedName>
</protein>
<evidence type="ECO:0000313" key="1">
    <source>
        <dbReference type="EMBL" id="OGF38213.1"/>
    </source>
</evidence>
<dbReference type="EMBL" id="MFGM01000006">
    <property type="protein sequence ID" value="OGF38213.1"/>
    <property type="molecule type" value="Genomic_DNA"/>
</dbReference>
<evidence type="ECO:0000313" key="2">
    <source>
        <dbReference type="Proteomes" id="UP000178656"/>
    </source>
</evidence>